<dbReference type="EMBL" id="JBBMFK010000011">
    <property type="protein sequence ID" value="MEQ2443410.1"/>
    <property type="molecule type" value="Genomic_DNA"/>
</dbReference>
<evidence type="ECO:0000313" key="3">
    <source>
        <dbReference type="Proteomes" id="UP001464378"/>
    </source>
</evidence>
<comment type="caution">
    <text evidence="2">The sequence shown here is derived from an EMBL/GenBank/DDBJ whole genome shotgun (WGS) entry which is preliminary data.</text>
</comment>
<evidence type="ECO:0000313" key="2">
    <source>
        <dbReference type="EMBL" id="MEQ2443410.1"/>
    </source>
</evidence>
<name>A0ABV1E7X2_9FIRM</name>
<organism evidence="2 3">
    <name type="scientific">Pseudoflavonifractor intestinihominis</name>
    <dbReference type="NCBI Taxonomy" id="3133171"/>
    <lineage>
        <taxon>Bacteria</taxon>
        <taxon>Bacillati</taxon>
        <taxon>Bacillota</taxon>
        <taxon>Clostridia</taxon>
        <taxon>Eubacteriales</taxon>
        <taxon>Oscillospiraceae</taxon>
        <taxon>Pseudoflavonifractor</taxon>
    </lineage>
</organism>
<dbReference type="Proteomes" id="UP001464378">
    <property type="component" value="Unassembled WGS sequence"/>
</dbReference>
<protein>
    <submittedName>
        <fullName evidence="2">Uncharacterized protein</fullName>
    </submittedName>
</protein>
<keyword evidence="1" id="KW-0812">Transmembrane</keyword>
<evidence type="ECO:0000256" key="1">
    <source>
        <dbReference type="SAM" id="Phobius"/>
    </source>
</evidence>
<keyword evidence="3" id="KW-1185">Reference proteome</keyword>
<feature type="transmembrane region" description="Helical" evidence="1">
    <location>
        <begin position="46"/>
        <end position="68"/>
    </location>
</feature>
<reference evidence="2 3" key="1">
    <citation type="submission" date="2024-03" db="EMBL/GenBank/DDBJ databases">
        <title>Human intestinal bacterial collection.</title>
        <authorList>
            <person name="Pauvert C."/>
            <person name="Hitch T.C.A."/>
            <person name="Clavel T."/>
        </authorList>
    </citation>
    <scope>NUCLEOTIDE SEQUENCE [LARGE SCALE GENOMIC DNA]</scope>
    <source>
        <strain evidence="2 3">CLA-AP-H29</strain>
    </source>
</reference>
<keyword evidence="1" id="KW-1133">Transmembrane helix</keyword>
<keyword evidence="1" id="KW-0472">Membrane</keyword>
<feature type="transmembrane region" description="Helical" evidence="1">
    <location>
        <begin position="12"/>
        <end position="34"/>
    </location>
</feature>
<accession>A0ABV1E7X2</accession>
<sequence length="69" mass="7142">MNFFGEDLGATLGVLLAIYWPLLAGLAALALLAVATNKKPPKAVRVLCGIVGVVILLADVVLALRMLLG</sequence>
<dbReference type="RefSeq" id="WP_349231640.1">
    <property type="nucleotide sequence ID" value="NZ_JBBMFK010000011.1"/>
</dbReference>
<proteinExistence type="predicted"/>
<gene>
    <name evidence="2" type="ORF">WMO64_07995</name>
</gene>